<reference evidence="6 7" key="1">
    <citation type="journal article" date="2017" name="Biotechnol. Biofuels">
        <title>Differential beta-glucosidase expression as a function of carbon source availability in Talaromyces amestolkiae: a genomic and proteomic approach.</title>
        <authorList>
            <person name="de Eugenio L.I."/>
            <person name="Mendez-Liter J.A."/>
            <person name="Nieto-Dominguez M."/>
            <person name="Alonso L."/>
            <person name="Gil-Munoz J."/>
            <person name="Barriuso J."/>
            <person name="Prieto A."/>
            <person name="Martinez M.J."/>
        </authorList>
    </citation>
    <scope>NUCLEOTIDE SEQUENCE [LARGE SCALE GENOMIC DNA]</scope>
    <source>
        <strain evidence="6 7">CIB</strain>
    </source>
</reference>
<gene>
    <name evidence="6" type="ORF">BHQ10_007721</name>
</gene>
<feature type="domain" description="LysM" evidence="5">
    <location>
        <begin position="565"/>
        <end position="611"/>
    </location>
</feature>
<keyword evidence="1" id="KW-0147">Chitin-binding</keyword>
<dbReference type="Gene3D" id="3.10.350.10">
    <property type="entry name" value="LysM domain"/>
    <property type="match status" value="4"/>
</dbReference>
<feature type="region of interest" description="Disordered" evidence="3">
    <location>
        <begin position="332"/>
        <end position="354"/>
    </location>
</feature>
<dbReference type="InterPro" id="IPR036779">
    <property type="entry name" value="LysM_dom_sf"/>
</dbReference>
<dbReference type="Pfam" id="PF23584">
    <property type="entry name" value="DUF7136"/>
    <property type="match status" value="1"/>
</dbReference>
<dbReference type="PANTHER" id="PTHR34997">
    <property type="entry name" value="AM15"/>
    <property type="match status" value="1"/>
</dbReference>
<dbReference type="InterPro" id="IPR052210">
    <property type="entry name" value="LysM1-like"/>
</dbReference>
<feature type="domain" description="LysM" evidence="5">
    <location>
        <begin position="468"/>
        <end position="534"/>
    </location>
</feature>
<dbReference type="CDD" id="cd00118">
    <property type="entry name" value="LysM"/>
    <property type="match status" value="4"/>
</dbReference>
<dbReference type="STRING" id="1196081.A0A364L7E4"/>
<dbReference type="SMART" id="SM00257">
    <property type="entry name" value="LysM"/>
    <property type="match status" value="4"/>
</dbReference>
<feature type="domain" description="LysM" evidence="5">
    <location>
        <begin position="389"/>
        <end position="435"/>
    </location>
</feature>
<dbReference type="OrthoDB" id="5985073at2759"/>
<evidence type="ECO:0000313" key="6">
    <source>
        <dbReference type="EMBL" id="RAO71709.1"/>
    </source>
</evidence>
<evidence type="ECO:0000256" key="3">
    <source>
        <dbReference type="SAM" id="MobiDB-lite"/>
    </source>
</evidence>
<comment type="caution">
    <text evidence="6">The sequence shown here is derived from an EMBL/GenBank/DDBJ whole genome shotgun (WGS) entry which is preliminary data.</text>
</comment>
<protein>
    <recommendedName>
        <fullName evidence="5">LysM domain-containing protein</fullName>
    </recommendedName>
</protein>
<sequence>MSFIFLALLVALLLSDVEAGNSTFPATVEVDLVFPRNDTYAPDPLLPIVFAIQDSQYAPYINPSIQFSITSDTNVSDEIFTSFMDFSSTNFSSSDPYFGWAAISKLNGINGRWRLAWSLFTNNCSTYPEAVSPNSTSQSNENRIVFTNSIVFTTRNGTQQPDLVAASASSVCAGTKESFTFNVTGTVDVWNTENLDGQNSCAILSPVTPPANPCGAAINSAAASNISASITSAACALQLPSVTLSKQDLKMVLVPLFILGLLPNLLSAHVLDTRQVTCEFDVAASSGDTCTSFAAEWGMTEAQFQALNPGVACPTTLVPNQSYCVLGSVSSATTTSPTSTTTTTTTTSSTSITTTTTPSSTITSTFVTTTSSSSPYQPTQTGLASNCNGFYLVSSGDTCEAIESKYGISAQEFASWNPAINSGCSNLLLGYYVCVSVPGATTTTSVSTTTTSSPYSPTQSGLVSNCNNFYLVASGDSCATIESKYGISAQEFDTWNPSIDSSTKDHLLSNLAANTNKIYFIACDNLYLGYYVCVGVPGATTTTSPTATSTGPTPEMPSIVSDCSKYYLVQSGDGCASIEAANGITQAQFLSWNPAVDSNCDNLWLGYYVCVGV</sequence>
<dbReference type="SUPFAM" id="SSF54106">
    <property type="entry name" value="LysM domain"/>
    <property type="match status" value="3"/>
</dbReference>
<keyword evidence="4" id="KW-0732">Signal</keyword>
<dbReference type="GeneID" id="63796936"/>
<dbReference type="Proteomes" id="UP000249363">
    <property type="component" value="Unassembled WGS sequence"/>
</dbReference>
<name>A0A364L7E4_TALAM</name>
<dbReference type="PROSITE" id="PS51782">
    <property type="entry name" value="LYSM"/>
    <property type="match status" value="4"/>
</dbReference>
<evidence type="ECO:0000256" key="4">
    <source>
        <dbReference type="SAM" id="SignalP"/>
    </source>
</evidence>
<accession>A0A364L7E4</accession>
<dbReference type="Pfam" id="PF01476">
    <property type="entry name" value="LysM"/>
    <property type="match status" value="4"/>
</dbReference>
<dbReference type="InterPro" id="IPR018392">
    <property type="entry name" value="LysM"/>
</dbReference>
<dbReference type="EMBL" id="MIKG01000016">
    <property type="protein sequence ID" value="RAO71709.1"/>
    <property type="molecule type" value="Genomic_DNA"/>
</dbReference>
<feature type="domain" description="LysM" evidence="5">
    <location>
        <begin position="280"/>
        <end position="325"/>
    </location>
</feature>
<evidence type="ECO:0000313" key="7">
    <source>
        <dbReference type="Proteomes" id="UP000249363"/>
    </source>
</evidence>
<dbReference type="InterPro" id="IPR055560">
    <property type="entry name" value="DUF7136"/>
</dbReference>
<evidence type="ECO:0000259" key="5">
    <source>
        <dbReference type="PROSITE" id="PS51782"/>
    </source>
</evidence>
<organism evidence="6 7">
    <name type="scientific">Talaromyces amestolkiae</name>
    <dbReference type="NCBI Taxonomy" id="1196081"/>
    <lineage>
        <taxon>Eukaryota</taxon>
        <taxon>Fungi</taxon>
        <taxon>Dikarya</taxon>
        <taxon>Ascomycota</taxon>
        <taxon>Pezizomycotina</taxon>
        <taxon>Eurotiomycetes</taxon>
        <taxon>Eurotiomycetidae</taxon>
        <taxon>Eurotiales</taxon>
        <taxon>Trichocomaceae</taxon>
        <taxon>Talaromyces</taxon>
        <taxon>Talaromyces sect. Talaromyces</taxon>
    </lineage>
</organism>
<dbReference type="AlphaFoldDB" id="A0A364L7E4"/>
<feature type="chain" id="PRO_5016999365" description="LysM domain-containing protein" evidence="4">
    <location>
        <begin position="20"/>
        <end position="613"/>
    </location>
</feature>
<proteinExistence type="predicted"/>
<feature type="signal peptide" evidence="4">
    <location>
        <begin position="1"/>
        <end position="19"/>
    </location>
</feature>
<evidence type="ECO:0000256" key="1">
    <source>
        <dbReference type="ARBA" id="ARBA00022669"/>
    </source>
</evidence>
<evidence type="ECO:0000256" key="2">
    <source>
        <dbReference type="ARBA" id="ARBA00023026"/>
    </source>
</evidence>
<dbReference type="RefSeq" id="XP_040736224.1">
    <property type="nucleotide sequence ID" value="XM_040880448.1"/>
</dbReference>
<keyword evidence="2" id="KW-0843">Virulence</keyword>
<dbReference type="GO" id="GO:0008061">
    <property type="term" value="F:chitin binding"/>
    <property type="evidence" value="ECO:0007669"/>
    <property type="project" value="UniProtKB-KW"/>
</dbReference>
<keyword evidence="7" id="KW-1185">Reference proteome</keyword>
<dbReference type="PANTHER" id="PTHR34997:SF1">
    <property type="entry name" value="PEPTIDOGLYCAN-BINDING LYSIN DOMAIN"/>
    <property type="match status" value="1"/>
</dbReference>